<organism evidence="1">
    <name type="scientific">marine metagenome</name>
    <dbReference type="NCBI Taxonomy" id="408172"/>
    <lineage>
        <taxon>unclassified sequences</taxon>
        <taxon>metagenomes</taxon>
        <taxon>ecological metagenomes</taxon>
    </lineage>
</organism>
<dbReference type="AlphaFoldDB" id="A0A381PZC9"/>
<name>A0A381PZC9_9ZZZZ</name>
<accession>A0A381PZC9</accession>
<gene>
    <name evidence="1" type="ORF">METZ01_LOCUS24203</name>
</gene>
<evidence type="ECO:0000313" key="1">
    <source>
        <dbReference type="EMBL" id="SUZ71349.1"/>
    </source>
</evidence>
<dbReference type="SUPFAM" id="SSF54593">
    <property type="entry name" value="Glyoxalase/Bleomycin resistance protein/Dihydroxybiphenyl dioxygenase"/>
    <property type="match status" value="1"/>
</dbReference>
<evidence type="ECO:0008006" key="2">
    <source>
        <dbReference type="Google" id="ProtNLM"/>
    </source>
</evidence>
<protein>
    <recommendedName>
        <fullName evidence="2">VOC domain-containing protein</fullName>
    </recommendedName>
</protein>
<reference evidence="1" key="1">
    <citation type="submission" date="2018-05" db="EMBL/GenBank/DDBJ databases">
        <authorList>
            <person name="Lanie J.A."/>
            <person name="Ng W.-L."/>
            <person name="Kazmierczak K.M."/>
            <person name="Andrzejewski T.M."/>
            <person name="Davidsen T.M."/>
            <person name="Wayne K.J."/>
            <person name="Tettelin H."/>
            <person name="Glass J.I."/>
            <person name="Rusch D."/>
            <person name="Podicherti R."/>
            <person name="Tsui H.-C.T."/>
            <person name="Winkler M.E."/>
        </authorList>
    </citation>
    <scope>NUCLEOTIDE SEQUENCE</scope>
</reference>
<dbReference type="EMBL" id="UINC01001118">
    <property type="protein sequence ID" value="SUZ71349.1"/>
    <property type="molecule type" value="Genomic_DNA"/>
</dbReference>
<dbReference type="Gene3D" id="3.10.180.10">
    <property type="entry name" value="2,3-Dihydroxybiphenyl 1,2-Dioxygenase, domain 1"/>
    <property type="match status" value="1"/>
</dbReference>
<dbReference type="InterPro" id="IPR029068">
    <property type="entry name" value="Glyas_Bleomycin-R_OHBP_Dase"/>
</dbReference>
<proteinExistence type="predicted"/>
<sequence>MAFYDALFGWVGEPTETGAGMYCHIQKLNSLEVAAMYQQGDEEKQQGVPPHWIVCFGVDSVDLSANKAGFLRGSAIVPLADVSGIGLFAVLQSP</sequence>